<dbReference type="EMBL" id="BJYF01000008">
    <property type="protein sequence ID" value="GEN59757.1"/>
    <property type="molecule type" value="Genomic_DNA"/>
</dbReference>
<evidence type="ECO:0000313" key="2">
    <source>
        <dbReference type="Proteomes" id="UP000321635"/>
    </source>
</evidence>
<sequence>MGVPVFPAGAMFGSLSAEVRPATGIGDPMQLYSRTRLPREIRRVLDGGGACPAGADAAFWSVVPDAPDEVGLTLRGMGRAAAMMDDYRP</sequence>
<evidence type="ECO:0000313" key="1">
    <source>
        <dbReference type="EMBL" id="GEN59757.1"/>
    </source>
</evidence>
<gene>
    <name evidence="1" type="ORF">ANI02nite_16410</name>
</gene>
<organism evidence="1 2">
    <name type="scientific">Acetobacter nitrogenifigens DSM 23921 = NBRC 105050</name>
    <dbReference type="NCBI Taxonomy" id="1120919"/>
    <lineage>
        <taxon>Bacteria</taxon>
        <taxon>Pseudomonadati</taxon>
        <taxon>Pseudomonadota</taxon>
        <taxon>Alphaproteobacteria</taxon>
        <taxon>Acetobacterales</taxon>
        <taxon>Acetobacteraceae</taxon>
        <taxon>Acetobacter</taxon>
    </lineage>
</organism>
<name>A0A511X9X1_9PROT</name>
<proteinExistence type="predicted"/>
<dbReference type="Proteomes" id="UP000321635">
    <property type="component" value="Unassembled WGS sequence"/>
</dbReference>
<comment type="caution">
    <text evidence="1">The sequence shown here is derived from an EMBL/GenBank/DDBJ whole genome shotgun (WGS) entry which is preliminary data.</text>
</comment>
<dbReference type="STRING" id="1120919.GCA_000429165_02213"/>
<dbReference type="AlphaFoldDB" id="A0A511X9X1"/>
<keyword evidence="2" id="KW-1185">Reference proteome</keyword>
<reference evidence="1 2" key="1">
    <citation type="submission" date="2019-07" db="EMBL/GenBank/DDBJ databases">
        <title>Whole genome shotgun sequence of Acetobacter nitrogenifigens NBRC 105050.</title>
        <authorList>
            <person name="Hosoyama A."/>
            <person name="Uohara A."/>
            <person name="Ohji S."/>
            <person name="Ichikawa N."/>
        </authorList>
    </citation>
    <scope>NUCLEOTIDE SEQUENCE [LARGE SCALE GENOMIC DNA]</scope>
    <source>
        <strain evidence="1 2">NBRC 105050</strain>
    </source>
</reference>
<accession>A0A511X9X1</accession>
<protein>
    <submittedName>
        <fullName evidence="1">Uncharacterized protein</fullName>
    </submittedName>
</protein>